<dbReference type="EMBL" id="DVKQ01000069">
    <property type="protein sequence ID" value="HIT37913.1"/>
    <property type="molecule type" value="Genomic_DNA"/>
</dbReference>
<feature type="non-terminal residue" evidence="1">
    <location>
        <position position="92"/>
    </location>
</feature>
<reference evidence="1" key="2">
    <citation type="journal article" date="2021" name="PeerJ">
        <title>Extensive microbial diversity within the chicken gut microbiome revealed by metagenomics and culture.</title>
        <authorList>
            <person name="Gilroy R."/>
            <person name="Ravi A."/>
            <person name="Getino M."/>
            <person name="Pursley I."/>
            <person name="Horton D.L."/>
            <person name="Alikhan N.F."/>
            <person name="Baker D."/>
            <person name="Gharbi K."/>
            <person name="Hall N."/>
            <person name="Watson M."/>
            <person name="Adriaenssens E.M."/>
            <person name="Foster-Nyarko E."/>
            <person name="Jarju S."/>
            <person name="Secka A."/>
            <person name="Antonio M."/>
            <person name="Oren A."/>
            <person name="Chaudhuri R.R."/>
            <person name="La Ragione R."/>
            <person name="Hildebrand F."/>
            <person name="Pallen M.J."/>
        </authorList>
    </citation>
    <scope>NUCLEOTIDE SEQUENCE</scope>
    <source>
        <strain evidence="1">CHK195-26880</strain>
    </source>
</reference>
<sequence length="92" mass="10446">MIRKRLVKADSSTNNWYNYDKQEWANAVTVSTDTRSTYLSAEIGSTISMDDIETMWVWIPRYSYTIASENGTTYYGKRGVYLNSTPTAALPG</sequence>
<dbReference type="AlphaFoldDB" id="A0A9D1GBR3"/>
<dbReference type="Proteomes" id="UP000886833">
    <property type="component" value="Unassembled WGS sequence"/>
</dbReference>
<evidence type="ECO:0000313" key="1">
    <source>
        <dbReference type="EMBL" id="HIT37913.1"/>
    </source>
</evidence>
<gene>
    <name evidence="1" type="ORF">IAB59_05510</name>
</gene>
<accession>A0A9D1GBR3</accession>
<evidence type="ECO:0000313" key="2">
    <source>
        <dbReference type="Proteomes" id="UP000886833"/>
    </source>
</evidence>
<organism evidence="1 2">
    <name type="scientific">Candidatus Onthousia faecipullorum</name>
    <dbReference type="NCBI Taxonomy" id="2840887"/>
    <lineage>
        <taxon>Bacteria</taxon>
        <taxon>Bacillati</taxon>
        <taxon>Bacillota</taxon>
        <taxon>Bacilli</taxon>
        <taxon>Candidatus Onthousia</taxon>
    </lineage>
</organism>
<proteinExistence type="predicted"/>
<comment type="caution">
    <text evidence="1">The sequence shown here is derived from an EMBL/GenBank/DDBJ whole genome shotgun (WGS) entry which is preliminary data.</text>
</comment>
<protein>
    <submittedName>
        <fullName evidence="1">Uncharacterized protein</fullName>
    </submittedName>
</protein>
<name>A0A9D1GBR3_9FIRM</name>
<reference evidence="1" key="1">
    <citation type="submission" date="2020-10" db="EMBL/GenBank/DDBJ databases">
        <authorList>
            <person name="Gilroy R."/>
        </authorList>
    </citation>
    <scope>NUCLEOTIDE SEQUENCE</scope>
    <source>
        <strain evidence="1">CHK195-26880</strain>
    </source>
</reference>